<evidence type="ECO:0000313" key="11">
    <source>
        <dbReference type="Proteomes" id="UP000177594"/>
    </source>
</evidence>
<dbReference type="GO" id="GO:0009103">
    <property type="term" value="P:lipopolysaccharide biosynthetic process"/>
    <property type="evidence" value="ECO:0007669"/>
    <property type="project" value="UniProtKB-ARBA"/>
</dbReference>
<comment type="caution">
    <text evidence="10">The sequence shown here is derived from an EMBL/GenBank/DDBJ whole genome shotgun (WGS) entry which is preliminary data.</text>
</comment>
<dbReference type="GO" id="GO:0016763">
    <property type="term" value="F:pentosyltransferase activity"/>
    <property type="evidence" value="ECO:0007669"/>
    <property type="project" value="TreeGrafter"/>
</dbReference>
<organism evidence="10 11">
    <name type="scientific">Candidatus Yanofskybacteria bacterium RIFCSPHIGHO2_01_FULL_39_8b</name>
    <dbReference type="NCBI Taxonomy" id="1802659"/>
    <lineage>
        <taxon>Bacteria</taxon>
        <taxon>Candidatus Yanofskyibacteriota</taxon>
    </lineage>
</organism>
<evidence type="ECO:0000259" key="9">
    <source>
        <dbReference type="Pfam" id="PF13231"/>
    </source>
</evidence>
<dbReference type="EMBL" id="MGIZ01000048">
    <property type="protein sequence ID" value="OGM97732.1"/>
    <property type="molecule type" value="Genomic_DNA"/>
</dbReference>
<dbReference type="InterPro" id="IPR038731">
    <property type="entry name" value="RgtA/B/C-like"/>
</dbReference>
<name>A0A1F8EAC4_9BACT</name>
<evidence type="ECO:0000256" key="3">
    <source>
        <dbReference type="ARBA" id="ARBA00022676"/>
    </source>
</evidence>
<evidence type="ECO:0000256" key="6">
    <source>
        <dbReference type="ARBA" id="ARBA00022989"/>
    </source>
</evidence>
<comment type="subcellular location">
    <subcellularLocation>
        <location evidence="1">Cell membrane</location>
        <topology evidence="1">Multi-pass membrane protein</topology>
    </subcellularLocation>
</comment>
<evidence type="ECO:0000313" key="10">
    <source>
        <dbReference type="EMBL" id="OGM97732.1"/>
    </source>
</evidence>
<feature type="transmembrane region" description="Helical" evidence="8">
    <location>
        <begin position="63"/>
        <end position="82"/>
    </location>
</feature>
<keyword evidence="7 8" id="KW-0472">Membrane</keyword>
<feature type="transmembrane region" description="Helical" evidence="8">
    <location>
        <begin position="138"/>
        <end position="156"/>
    </location>
</feature>
<keyword evidence="5 8" id="KW-0812">Transmembrane</keyword>
<dbReference type="PANTHER" id="PTHR33908">
    <property type="entry name" value="MANNOSYLTRANSFERASE YKCB-RELATED"/>
    <property type="match status" value="1"/>
</dbReference>
<keyword evidence="2" id="KW-1003">Cell membrane</keyword>
<evidence type="ECO:0000256" key="4">
    <source>
        <dbReference type="ARBA" id="ARBA00022679"/>
    </source>
</evidence>
<sequence length="470" mass="53874">MFKIMFKDRFIIVLFLVAVLSGLLWGSKIFGQPLLEGGNENFYNDIANNILKHSRLVADKNDLAAVSEPFYSIFLAGVYVFFGKDNFDAVRLIQILFFSLAVLIIYLLAKEIMDNKSAKITGLFAALFFPLASSAHQFTRETLFAFLIILLIYFLYKAQGTFPPRVDQFQAGKIQWFIFYGIMLGLATLTNAIAQFFIVFVIFGFLLTLQKDFFKRDILVKMGAFVLFFAIIVGAWSFRDFGRGPKALNLKAGSILSRKAEMMENVRGEDYLRHFGGQLLGYYFFEKDDFNPSMLLGMPQTSKIYYGMWRAGESLEQINKKLSEDNLKMIIGSPLRYFTISFLDFLQFNGLMLPNPETFEPSPGQNLFIKNSHAGIPAVIKIIILLGIRAAYWLFFGFMIYGLIMGAKNWKKFCWPILIILYFNFAYAATFGIPRYSIPIYPFYIIFFVYGTNIFFGRLKISKDTSFNVA</sequence>
<evidence type="ECO:0000256" key="2">
    <source>
        <dbReference type="ARBA" id="ARBA00022475"/>
    </source>
</evidence>
<protein>
    <recommendedName>
        <fullName evidence="9">Glycosyltransferase RgtA/B/C/D-like domain-containing protein</fullName>
    </recommendedName>
</protein>
<dbReference type="GO" id="GO:0005886">
    <property type="term" value="C:plasma membrane"/>
    <property type="evidence" value="ECO:0007669"/>
    <property type="project" value="UniProtKB-SubCell"/>
</dbReference>
<dbReference type="PANTHER" id="PTHR33908:SF11">
    <property type="entry name" value="MEMBRANE PROTEIN"/>
    <property type="match status" value="1"/>
</dbReference>
<evidence type="ECO:0000256" key="7">
    <source>
        <dbReference type="ARBA" id="ARBA00023136"/>
    </source>
</evidence>
<feature type="transmembrane region" description="Helical" evidence="8">
    <location>
        <begin position="177"/>
        <end position="206"/>
    </location>
</feature>
<keyword evidence="3" id="KW-0328">Glycosyltransferase</keyword>
<feature type="domain" description="Glycosyltransferase RgtA/B/C/D-like" evidence="9">
    <location>
        <begin position="69"/>
        <end position="236"/>
    </location>
</feature>
<feature type="transmembrane region" description="Helical" evidence="8">
    <location>
        <begin position="89"/>
        <end position="109"/>
    </location>
</feature>
<gene>
    <name evidence="10" type="ORF">A2817_02955</name>
</gene>
<reference evidence="10 11" key="1">
    <citation type="journal article" date="2016" name="Nat. Commun.">
        <title>Thousands of microbial genomes shed light on interconnected biogeochemical processes in an aquifer system.</title>
        <authorList>
            <person name="Anantharaman K."/>
            <person name="Brown C.T."/>
            <person name="Hug L.A."/>
            <person name="Sharon I."/>
            <person name="Castelle C.J."/>
            <person name="Probst A.J."/>
            <person name="Thomas B.C."/>
            <person name="Singh A."/>
            <person name="Wilkins M.J."/>
            <person name="Karaoz U."/>
            <person name="Brodie E.L."/>
            <person name="Williams K.H."/>
            <person name="Hubbard S.S."/>
            <person name="Banfield J.F."/>
        </authorList>
    </citation>
    <scope>NUCLEOTIDE SEQUENCE [LARGE SCALE GENOMIC DNA]</scope>
</reference>
<feature type="transmembrane region" description="Helical" evidence="8">
    <location>
        <begin position="439"/>
        <end position="456"/>
    </location>
</feature>
<feature type="transmembrane region" description="Helical" evidence="8">
    <location>
        <begin position="413"/>
        <end position="433"/>
    </location>
</feature>
<dbReference type="AlphaFoldDB" id="A0A1F8EAC4"/>
<accession>A0A1F8EAC4</accession>
<keyword evidence="4" id="KW-0808">Transferase</keyword>
<feature type="transmembrane region" description="Helical" evidence="8">
    <location>
        <begin position="218"/>
        <end position="238"/>
    </location>
</feature>
<dbReference type="Proteomes" id="UP000177594">
    <property type="component" value="Unassembled WGS sequence"/>
</dbReference>
<evidence type="ECO:0000256" key="8">
    <source>
        <dbReference type="SAM" id="Phobius"/>
    </source>
</evidence>
<feature type="transmembrane region" description="Helical" evidence="8">
    <location>
        <begin position="374"/>
        <end position="401"/>
    </location>
</feature>
<evidence type="ECO:0000256" key="1">
    <source>
        <dbReference type="ARBA" id="ARBA00004651"/>
    </source>
</evidence>
<dbReference type="Pfam" id="PF13231">
    <property type="entry name" value="PMT_2"/>
    <property type="match status" value="1"/>
</dbReference>
<proteinExistence type="predicted"/>
<dbReference type="InterPro" id="IPR050297">
    <property type="entry name" value="LipidA_mod_glycosyltrf_83"/>
</dbReference>
<evidence type="ECO:0000256" key="5">
    <source>
        <dbReference type="ARBA" id="ARBA00022692"/>
    </source>
</evidence>
<keyword evidence="6 8" id="KW-1133">Transmembrane helix</keyword>